<accession>A0A0S4XN34</accession>
<dbReference type="InterPro" id="IPR000671">
    <property type="entry name" value="Peptidase_A31"/>
</dbReference>
<proteinExistence type="inferred from homology"/>
<comment type="similarity">
    <text evidence="1">Belongs to the peptidase A31 family.</text>
</comment>
<sequence>MKILILGIGNILFGDEGIGAHLANYLDEKYDFVSQEHTVDIVDGGTLAQLLIPTITQYEYIILIDCVNTDDGKIGDVYFFDFEAVPENITWQGSAHEVEMLQTLQMIQLMDDLPPTKIVGVVPYVIGENSTFEMTDEVMKASVLMEDIIIKHLASLGVKSNIKKNCLLEDIAKLSYKRGI</sequence>
<dbReference type="PANTHER" id="PTHR30302">
    <property type="entry name" value="HYDROGENASE 1 MATURATION PROTEASE"/>
    <property type="match status" value="1"/>
</dbReference>
<name>A0A0S4XN34_9BACT</name>
<dbReference type="EC" id="3.4.23.-" evidence="5"/>
<keyword evidence="2" id="KW-0645">Protease</keyword>
<gene>
    <name evidence="5" type="primary">hydD</name>
    <name evidence="5" type="ORF">BN3087_420032</name>
</gene>
<dbReference type="GO" id="GO:0004190">
    <property type="term" value="F:aspartic-type endopeptidase activity"/>
    <property type="evidence" value="ECO:0007669"/>
    <property type="project" value="UniProtKB-KW"/>
</dbReference>
<evidence type="ECO:0000256" key="3">
    <source>
        <dbReference type="ARBA" id="ARBA00022750"/>
    </source>
</evidence>
<dbReference type="PANTHER" id="PTHR30302:SF1">
    <property type="entry name" value="HYDROGENASE 2 MATURATION PROTEASE"/>
    <property type="match status" value="1"/>
</dbReference>
<dbReference type="InterPro" id="IPR023430">
    <property type="entry name" value="Pept_HybD-like_dom_sf"/>
</dbReference>
<dbReference type="CDD" id="cd06062">
    <property type="entry name" value="H2MP_MemB-H2up"/>
    <property type="match status" value="1"/>
</dbReference>
<dbReference type="SUPFAM" id="SSF53163">
    <property type="entry name" value="HybD-like"/>
    <property type="match status" value="1"/>
</dbReference>
<keyword evidence="3" id="KW-0064">Aspartyl protease</keyword>
<dbReference type="NCBIfam" id="TIGR00072">
    <property type="entry name" value="hydrog_prot"/>
    <property type="match status" value="1"/>
</dbReference>
<evidence type="ECO:0000256" key="1">
    <source>
        <dbReference type="ARBA" id="ARBA00006814"/>
    </source>
</evidence>
<dbReference type="Gene3D" id="3.40.50.1450">
    <property type="entry name" value="HybD-like"/>
    <property type="match status" value="1"/>
</dbReference>
<evidence type="ECO:0000256" key="4">
    <source>
        <dbReference type="ARBA" id="ARBA00022801"/>
    </source>
</evidence>
<dbReference type="PRINTS" id="PR00446">
    <property type="entry name" value="HYDRGNUPTAKE"/>
</dbReference>
<evidence type="ECO:0000313" key="5">
    <source>
        <dbReference type="EMBL" id="CUV65722.1"/>
    </source>
</evidence>
<dbReference type="GO" id="GO:0016485">
    <property type="term" value="P:protein processing"/>
    <property type="evidence" value="ECO:0007669"/>
    <property type="project" value="TreeGrafter"/>
</dbReference>
<dbReference type="AlphaFoldDB" id="A0A0S4XN34"/>
<dbReference type="GO" id="GO:0008047">
    <property type="term" value="F:enzyme activator activity"/>
    <property type="evidence" value="ECO:0007669"/>
    <property type="project" value="InterPro"/>
</dbReference>
<dbReference type="Pfam" id="PF01750">
    <property type="entry name" value="HycI"/>
    <property type="match status" value="1"/>
</dbReference>
<dbReference type="EMBL" id="FAXN01000043">
    <property type="protein sequence ID" value="CUV65722.1"/>
    <property type="molecule type" value="Genomic_DNA"/>
</dbReference>
<reference evidence="5" key="1">
    <citation type="submission" date="2015-11" db="EMBL/GenBank/DDBJ databases">
        <authorList>
            <person name="Zhang Y."/>
            <person name="Guo Z."/>
        </authorList>
    </citation>
    <scope>NUCLEOTIDE SEQUENCE</scope>
    <source>
        <strain evidence="5">BN30871</strain>
    </source>
</reference>
<organism evidence="5">
    <name type="scientific">Sulfurovum sp. enrichment culture clone C5</name>
    <dbReference type="NCBI Taxonomy" id="497650"/>
    <lineage>
        <taxon>Bacteria</taxon>
        <taxon>Pseudomonadati</taxon>
        <taxon>Campylobacterota</taxon>
        <taxon>Epsilonproteobacteria</taxon>
        <taxon>Campylobacterales</taxon>
        <taxon>Sulfurovaceae</taxon>
        <taxon>Sulfurovum</taxon>
        <taxon>environmental samples</taxon>
    </lineage>
</organism>
<protein>
    <submittedName>
        <fullName evidence="5">Hydrogenase expression/formation protein HydD</fullName>
        <ecNumber evidence="5">3.4.23.-</ecNumber>
    </submittedName>
</protein>
<evidence type="ECO:0000256" key="2">
    <source>
        <dbReference type="ARBA" id="ARBA00022670"/>
    </source>
</evidence>
<keyword evidence="4 5" id="KW-0378">Hydrolase</keyword>
<dbReference type="FunFam" id="3.40.50.1450:FF:000005">
    <property type="entry name" value="Hydrogenase maturation protease HycI"/>
    <property type="match status" value="1"/>
</dbReference>